<evidence type="ECO:0000256" key="3">
    <source>
        <dbReference type="ARBA" id="ARBA00009188"/>
    </source>
</evidence>
<keyword evidence="5 11" id="KW-0812">Transmembrane</keyword>
<name>A0A9W9UQC3_PENBR</name>
<evidence type="ECO:0000256" key="5">
    <source>
        <dbReference type="ARBA" id="ARBA00022692"/>
    </source>
</evidence>
<sequence length="126" mass="14729">MGFFTGFQVGGFAFTSSALYITIQVHRSTRIAQRKAIREQVDQIDWLVSSSGAYDRRNLPTELPRRRREELEAQKLAEPTTKEILKQRWNKEVETLTRKAYETRWQDIRDTAADGWKAAAQILKRE</sequence>
<dbReference type="AlphaFoldDB" id="A0A9W9UQC3"/>
<evidence type="ECO:0000256" key="9">
    <source>
        <dbReference type="ARBA" id="ARBA00032159"/>
    </source>
</evidence>
<reference evidence="12" key="2">
    <citation type="journal article" date="2023" name="IMA Fungus">
        <title>Comparative genomic study of the Penicillium genus elucidates a diverse pangenome and 15 lateral gene transfer events.</title>
        <authorList>
            <person name="Petersen C."/>
            <person name="Sorensen T."/>
            <person name="Nielsen M.R."/>
            <person name="Sondergaard T.E."/>
            <person name="Sorensen J.L."/>
            <person name="Fitzpatrick D.A."/>
            <person name="Frisvad J.C."/>
            <person name="Nielsen K.L."/>
        </authorList>
    </citation>
    <scope>NUCLEOTIDE SEQUENCE</scope>
    <source>
        <strain evidence="12">IBT 35673</strain>
    </source>
</reference>
<keyword evidence="7 11" id="KW-0496">Mitochondrion</keyword>
<evidence type="ECO:0000256" key="8">
    <source>
        <dbReference type="ARBA" id="ARBA00023136"/>
    </source>
</evidence>
<protein>
    <recommendedName>
        <fullName evidence="4 11">MICOS complex subunit MIC12</fullName>
    </recommendedName>
    <alternativeName>
        <fullName evidence="10 11">Altered inheritance of mitochondria protein 5, mitochondrial</fullName>
    </alternativeName>
    <alternativeName>
        <fullName evidence="9 11">Found in mitochondrial proteome protein 51</fullName>
    </alternativeName>
</protein>
<proteinExistence type="inferred from homology"/>
<evidence type="ECO:0000256" key="11">
    <source>
        <dbReference type="RuleBase" id="RU363010"/>
    </source>
</evidence>
<evidence type="ECO:0000313" key="12">
    <source>
        <dbReference type="EMBL" id="KAJ5353367.1"/>
    </source>
</evidence>
<keyword evidence="8 11" id="KW-0472">Membrane</keyword>
<organism evidence="12 13">
    <name type="scientific">Penicillium brevicompactum</name>
    <dbReference type="NCBI Taxonomy" id="5074"/>
    <lineage>
        <taxon>Eukaryota</taxon>
        <taxon>Fungi</taxon>
        <taxon>Dikarya</taxon>
        <taxon>Ascomycota</taxon>
        <taxon>Pezizomycotina</taxon>
        <taxon>Eurotiomycetes</taxon>
        <taxon>Eurotiomycetidae</taxon>
        <taxon>Eurotiales</taxon>
        <taxon>Aspergillaceae</taxon>
        <taxon>Penicillium</taxon>
    </lineage>
</organism>
<dbReference type="Pfam" id="PF17050">
    <property type="entry name" value="AIM5"/>
    <property type="match status" value="1"/>
</dbReference>
<dbReference type="EMBL" id="JAPZBQ010000001">
    <property type="protein sequence ID" value="KAJ5353367.1"/>
    <property type="molecule type" value="Genomic_DNA"/>
</dbReference>
<gene>
    <name evidence="12" type="ORF">N7452_002341</name>
</gene>
<dbReference type="GO" id="GO:0061617">
    <property type="term" value="C:MICOS complex"/>
    <property type="evidence" value="ECO:0007669"/>
    <property type="project" value="UniProtKB-UniRule"/>
</dbReference>
<reference evidence="12" key="1">
    <citation type="submission" date="2022-12" db="EMBL/GenBank/DDBJ databases">
        <authorList>
            <person name="Petersen C."/>
        </authorList>
    </citation>
    <scope>NUCLEOTIDE SEQUENCE</scope>
    <source>
        <strain evidence="12">IBT 35673</strain>
    </source>
</reference>
<evidence type="ECO:0000256" key="6">
    <source>
        <dbReference type="ARBA" id="ARBA00022989"/>
    </source>
</evidence>
<dbReference type="Proteomes" id="UP001147695">
    <property type="component" value="Unassembled WGS sequence"/>
</dbReference>
<comment type="subcellular location">
    <subcellularLocation>
        <location evidence="2">Membrane</location>
    </subcellularLocation>
    <subcellularLocation>
        <location evidence="11">Mitochondrion inner membrane</location>
        <topology evidence="11">Single-pass membrane protein</topology>
    </subcellularLocation>
</comment>
<keyword evidence="11" id="KW-0999">Mitochondrion inner membrane</keyword>
<comment type="function">
    <text evidence="1 11">Component of the MICOS complex, a large protein complex of the mitochondrial inner membrane that plays crucial roles in the maintenance of crista junctions, inner membrane architecture, and formation of contact sites to the outer membrane.</text>
</comment>
<evidence type="ECO:0000256" key="7">
    <source>
        <dbReference type="ARBA" id="ARBA00023128"/>
    </source>
</evidence>
<evidence type="ECO:0000256" key="2">
    <source>
        <dbReference type="ARBA" id="ARBA00004370"/>
    </source>
</evidence>
<feature type="transmembrane region" description="Helical" evidence="11">
    <location>
        <begin position="6"/>
        <end position="25"/>
    </location>
</feature>
<accession>A0A9W9UQC3</accession>
<keyword evidence="6 11" id="KW-1133">Transmembrane helix</keyword>
<dbReference type="OrthoDB" id="4037694at2759"/>
<evidence type="ECO:0000256" key="4">
    <source>
        <dbReference type="ARBA" id="ARBA00018170"/>
    </source>
</evidence>
<dbReference type="InterPro" id="IPR031463">
    <property type="entry name" value="Mic12"/>
</dbReference>
<dbReference type="GO" id="GO:0042407">
    <property type="term" value="P:cristae formation"/>
    <property type="evidence" value="ECO:0007669"/>
    <property type="project" value="InterPro"/>
</dbReference>
<comment type="similarity">
    <text evidence="3 11">Belongs to the MICOS complex subunit Mic12 family.</text>
</comment>
<comment type="caution">
    <text evidence="12">The sequence shown here is derived from an EMBL/GenBank/DDBJ whole genome shotgun (WGS) entry which is preliminary data.</text>
</comment>
<dbReference type="GO" id="GO:0044284">
    <property type="term" value="C:mitochondrial crista junction"/>
    <property type="evidence" value="ECO:0007669"/>
    <property type="project" value="InterPro"/>
</dbReference>
<evidence type="ECO:0000256" key="1">
    <source>
        <dbReference type="ARBA" id="ARBA00002689"/>
    </source>
</evidence>
<evidence type="ECO:0000313" key="13">
    <source>
        <dbReference type="Proteomes" id="UP001147695"/>
    </source>
</evidence>
<evidence type="ECO:0000256" key="10">
    <source>
        <dbReference type="ARBA" id="ARBA00032985"/>
    </source>
</evidence>
<comment type="subunit">
    <text evidence="11">Component of the mitochondrial contact site and cristae organizing system (MICOS) complex.</text>
</comment>